<protein>
    <recommendedName>
        <fullName evidence="3">[Ribosomal protein bS18]-alanine N-acetyltransferase</fullName>
        <ecNumber evidence="3">2.3.1.266</ecNumber>
    </recommendedName>
</protein>
<keyword evidence="5" id="KW-0687">Ribonucleoprotein</keyword>
<dbReference type="GO" id="GO:0008999">
    <property type="term" value="F:protein-N-terminal-alanine acetyltransferase activity"/>
    <property type="evidence" value="ECO:0007669"/>
    <property type="project" value="UniProtKB-EC"/>
</dbReference>
<keyword evidence="1" id="KW-0808">Transferase</keyword>
<comment type="similarity">
    <text evidence="3">Belongs to the acetyltransferase family. RimI subfamily.</text>
</comment>
<dbReference type="GO" id="GO:0005737">
    <property type="term" value="C:cytoplasm"/>
    <property type="evidence" value="ECO:0007669"/>
    <property type="project" value="UniProtKB-SubCell"/>
</dbReference>
<dbReference type="EMBL" id="DWYA01000004">
    <property type="protein sequence ID" value="HJB38823.1"/>
    <property type="molecule type" value="Genomic_DNA"/>
</dbReference>
<dbReference type="PANTHER" id="PTHR43877">
    <property type="entry name" value="AMINOALKYLPHOSPHONATE N-ACETYLTRANSFERASE-RELATED-RELATED"/>
    <property type="match status" value="1"/>
</dbReference>
<comment type="subcellular location">
    <subcellularLocation>
        <location evidence="3">Cytoplasm</location>
    </subcellularLocation>
</comment>
<organism evidence="5 6">
    <name type="scientific">Candidatus Ruthenibacterium avium</name>
    <dbReference type="NCBI Taxonomy" id="2838751"/>
    <lineage>
        <taxon>Bacteria</taxon>
        <taxon>Bacillati</taxon>
        <taxon>Bacillota</taxon>
        <taxon>Clostridia</taxon>
        <taxon>Eubacteriales</taxon>
        <taxon>Oscillospiraceae</taxon>
        <taxon>Ruthenibacterium</taxon>
    </lineage>
</organism>
<dbReference type="Gene3D" id="3.40.630.30">
    <property type="match status" value="1"/>
</dbReference>
<dbReference type="InterPro" id="IPR006464">
    <property type="entry name" value="AcTrfase_RimI/Ard1"/>
</dbReference>
<dbReference type="InterPro" id="IPR016181">
    <property type="entry name" value="Acyl_CoA_acyltransferase"/>
</dbReference>
<evidence type="ECO:0000256" key="1">
    <source>
        <dbReference type="ARBA" id="ARBA00022679"/>
    </source>
</evidence>
<comment type="caution">
    <text evidence="5">The sequence shown here is derived from an EMBL/GenBank/DDBJ whole genome shotgun (WGS) entry which is preliminary data.</text>
</comment>
<sequence>MQTQEKKNGRHVRRMTEHDIARVAAIESRVQDGWSAAGIESAFHAPCACCFVLCEGESVIGFAAFTAVADEANLDALSIDEAARRTGGASALLRDAFAELSQKGCKRVTLEVRVSNFPARGLYEMLGFTLLGIRKNFYSAPPENAFMMELLL</sequence>
<dbReference type="NCBIfam" id="TIGR01575">
    <property type="entry name" value="rimI"/>
    <property type="match status" value="1"/>
</dbReference>
<proteinExistence type="inferred from homology"/>
<evidence type="ECO:0000313" key="5">
    <source>
        <dbReference type="EMBL" id="HJB38823.1"/>
    </source>
</evidence>
<name>A0A9D2RZR9_9FIRM</name>
<keyword evidence="5" id="KW-0689">Ribosomal protein</keyword>
<dbReference type="GO" id="GO:0005840">
    <property type="term" value="C:ribosome"/>
    <property type="evidence" value="ECO:0007669"/>
    <property type="project" value="UniProtKB-KW"/>
</dbReference>
<reference evidence="5" key="1">
    <citation type="journal article" date="2021" name="PeerJ">
        <title>Extensive microbial diversity within the chicken gut microbiome revealed by metagenomics and culture.</title>
        <authorList>
            <person name="Gilroy R."/>
            <person name="Ravi A."/>
            <person name="Getino M."/>
            <person name="Pursley I."/>
            <person name="Horton D.L."/>
            <person name="Alikhan N.F."/>
            <person name="Baker D."/>
            <person name="Gharbi K."/>
            <person name="Hall N."/>
            <person name="Watson M."/>
            <person name="Adriaenssens E.M."/>
            <person name="Foster-Nyarko E."/>
            <person name="Jarju S."/>
            <person name="Secka A."/>
            <person name="Antonio M."/>
            <person name="Oren A."/>
            <person name="Chaudhuri R.R."/>
            <person name="La Ragione R."/>
            <person name="Hildebrand F."/>
            <person name="Pallen M.J."/>
        </authorList>
    </citation>
    <scope>NUCLEOTIDE SEQUENCE</scope>
    <source>
        <strain evidence="5">ChiBcec8-14828</strain>
    </source>
</reference>
<comment type="function">
    <text evidence="3">Acetylates the N-terminal alanine of ribosomal protein bS18.</text>
</comment>
<dbReference type="AlphaFoldDB" id="A0A9D2RZR9"/>
<gene>
    <name evidence="5" type="primary">rimI</name>
    <name evidence="5" type="ORF">H9943_00310</name>
</gene>
<accession>A0A9D2RZR9</accession>
<dbReference type="EC" id="2.3.1.266" evidence="3"/>
<dbReference type="Pfam" id="PF00583">
    <property type="entry name" value="Acetyltransf_1"/>
    <property type="match status" value="1"/>
</dbReference>
<dbReference type="PANTHER" id="PTHR43877:SF5">
    <property type="entry name" value="BLL8307 PROTEIN"/>
    <property type="match status" value="1"/>
</dbReference>
<dbReference type="InterPro" id="IPR000182">
    <property type="entry name" value="GNAT_dom"/>
</dbReference>
<dbReference type="PROSITE" id="PS51186">
    <property type="entry name" value="GNAT"/>
    <property type="match status" value="1"/>
</dbReference>
<keyword evidence="2" id="KW-0012">Acyltransferase</keyword>
<dbReference type="CDD" id="cd04301">
    <property type="entry name" value="NAT_SF"/>
    <property type="match status" value="1"/>
</dbReference>
<reference evidence="5" key="2">
    <citation type="submission" date="2021-04" db="EMBL/GenBank/DDBJ databases">
        <authorList>
            <person name="Gilroy R."/>
        </authorList>
    </citation>
    <scope>NUCLEOTIDE SEQUENCE</scope>
    <source>
        <strain evidence="5">ChiBcec8-14828</strain>
    </source>
</reference>
<dbReference type="InterPro" id="IPR050832">
    <property type="entry name" value="Bact_Acetyltransf"/>
</dbReference>
<comment type="catalytic activity">
    <reaction evidence="3">
        <text>N-terminal L-alanyl-[ribosomal protein bS18] + acetyl-CoA = N-terminal N(alpha)-acetyl-L-alanyl-[ribosomal protein bS18] + CoA + H(+)</text>
        <dbReference type="Rhea" id="RHEA:43756"/>
        <dbReference type="Rhea" id="RHEA-COMP:10676"/>
        <dbReference type="Rhea" id="RHEA-COMP:10677"/>
        <dbReference type="ChEBI" id="CHEBI:15378"/>
        <dbReference type="ChEBI" id="CHEBI:57287"/>
        <dbReference type="ChEBI" id="CHEBI:57288"/>
        <dbReference type="ChEBI" id="CHEBI:64718"/>
        <dbReference type="ChEBI" id="CHEBI:83683"/>
        <dbReference type="EC" id="2.3.1.266"/>
    </reaction>
</comment>
<evidence type="ECO:0000259" key="4">
    <source>
        <dbReference type="PROSITE" id="PS51186"/>
    </source>
</evidence>
<keyword evidence="3" id="KW-0963">Cytoplasm</keyword>
<evidence type="ECO:0000313" key="6">
    <source>
        <dbReference type="Proteomes" id="UP000824209"/>
    </source>
</evidence>
<evidence type="ECO:0000256" key="2">
    <source>
        <dbReference type="ARBA" id="ARBA00023315"/>
    </source>
</evidence>
<feature type="domain" description="N-acetyltransferase" evidence="4">
    <location>
        <begin position="10"/>
        <end position="152"/>
    </location>
</feature>
<dbReference type="SUPFAM" id="SSF55729">
    <property type="entry name" value="Acyl-CoA N-acyltransferases (Nat)"/>
    <property type="match status" value="1"/>
</dbReference>
<dbReference type="Proteomes" id="UP000824209">
    <property type="component" value="Unassembled WGS sequence"/>
</dbReference>
<evidence type="ECO:0000256" key="3">
    <source>
        <dbReference type="RuleBase" id="RU363094"/>
    </source>
</evidence>